<name>A0A0F7U7U9_NEOCL</name>
<reference evidence="1" key="1">
    <citation type="journal article" date="2015" name="PLoS ONE">
        <title>Comprehensive Evaluation of Toxoplasma gondii VEG and Neospora caninum LIV Genomes with Tachyzoite Stage Transcriptome and Proteome Defines Novel Transcript Features.</title>
        <authorList>
            <person name="Ramaprasad A."/>
            <person name="Mourier T."/>
            <person name="Naeem R."/>
            <person name="Malas T.B."/>
            <person name="Moussa E."/>
            <person name="Panigrahi A."/>
            <person name="Vermont S.J."/>
            <person name="Otto T.D."/>
            <person name="Wastling J."/>
            <person name="Pain A."/>
        </authorList>
    </citation>
    <scope>NUCLEOTIDE SEQUENCE</scope>
    <source>
        <strain evidence="1">Liverpool</strain>
    </source>
</reference>
<accession>A0A0F7U7U9</accession>
<gene>
    <name evidence="1" type="ORF">BN1204_003580</name>
</gene>
<sequence length="414" mass="45660">MSSFFCLTATTNGAPSSCLSFSSGLSSVLLVSLLLLIVAPSHVTGLQSPQTAEYLSRAEIAAGNSFRIPLSTNPQYGQRCEAFRGPDPFWTSPPVGSHQYWQLSVAPQRTYPPLSDLRSYSTVGMYEAIPAVPLFPPADGLAGVGKVRAPVLQPTPWLQLRRETTSVPIKQIDKFPQVAKAADAVIMWCIHEALKRVQTGNENSAGLTGAVQILRQSVDLREHIRKKQEEALASFNALIETASKEFSGVDIRLFRFWGMAANLKGQPNEPDDMYVESMEQTRWLLSNALLRATGQLSGETVDSKLVDCEHLTYTAYSSKLRKIFTLKESKTRFCSISVTGWILFGARQLFDIAKSASESGDGEATATLVSIQEAIKKFEGVKEDLEQLWPVFEEYRSTVLSWLPKPETTAEAEK</sequence>
<dbReference type="AlphaFoldDB" id="A0A0F7U7U9"/>
<evidence type="ECO:0000313" key="1">
    <source>
        <dbReference type="EMBL" id="CEL64462.1"/>
    </source>
</evidence>
<organism evidence="1">
    <name type="scientific">Neospora caninum (strain Liverpool)</name>
    <dbReference type="NCBI Taxonomy" id="572307"/>
    <lineage>
        <taxon>Eukaryota</taxon>
        <taxon>Sar</taxon>
        <taxon>Alveolata</taxon>
        <taxon>Apicomplexa</taxon>
        <taxon>Conoidasida</taxon>
        <taxon>Coccidia</taxon>
        <taxon>Eucoccidiorida</taxon>
        <taxon>Eimeriorina</taxon>
        <taxon>Sarcocystidae</taxon>
        <taxon>Neospora</taxon>
    </lineage>
</organism>
<proteinExistence type="predicted"/>
<protein>
    <submittedName>
        <fullName evidence="1">Uncharacterized protein</fullName>
    </submittedName>
</protein>
<dbReference type="EMBL" id="LN714475">
    <property type="protein sequence ID" value="CEL64462.1"/>
    <property type="molecule type" value="Genomic_DNA"/>
</dbReference>